<dbReference type="OrthoDB" id="6282755at2759"/>
<keyword evidence="2" id="KW-1133">Transmembrane helix</keyword>
<feature type="transmembrane region" description="Helical" evidence="2">
    <location>
        <begin position="12"/>
        <end position="32"/>
    </location>
</feature>
<dbReference type="InterPro" id="IPR013783">
    <property type="entry name" value="Ig-like_fold"/>
</dbReference>
<feature type="region of interest" description="Disordered" evidence="1">
    <location>
        <begin position="476"/>
        <end position="501"/>
    </location>
</feature>
<dbReference type="PROSITE" id="PS50835">
    <property type="entry name" value="IG_LIKE"/>
    <property type="match status" value="2"/>
</dbReference>
<evidence type="ECO:0000259" key="3">
    <source>
        <dbReference type="PROSITE" id="PS50835"/>
    </source>
</evidence>
<evidence type="ECO:0000313" key="4">
    <source>
        <dbReference type="EMBL" id="PVD26924.1"/>
    </source>
</evidence>
<accession>A0A2T7P0I1</accession>
<name>A0A2T7P0I1_POMCA</name>
<evidence type="ECO:0000313" key="5">
    <source>
        <dbReference type="Proteomes" id="UP000245119"/>
    </source>
</evidence>
<evidence type="ECO:0000256" key="2">
    <source>
        <dbReference type="SAM" id="Phobius"/>
    </source>
</evidence>
<sequence length="569" mass="63146">MTRLLCMDAARFIGLALQSAAMSGFVAVMFMFPLCAGQPWEVEIHPKREKYTFDVTKDNAGVSLQCSLGNTSSPSLEWYDGQGKIIPAIHSGDSNPRRIVFRRTNYVELKFLAPETELNSGNYTCRGSGADGVVKEKTIQLILYKGIQLTSPTRQFAMYGQDALLNCSSSASFPRETNWFFYNWTALEGARYRKEYDYVIIANFSRADEGIYRCSIRLHEIGDSKDYELHLLAAAVKSTCEVNITDQQSFALLTCRFSEPVKDFVLELKRSADGNKQTLGLCSTKSSLRLNSYYILIPNKEESFHSTSLGILSGADSPQGNYSSIHMAASDPNLEVHVCHLSSWKRLTERASPAVRLSTCTVEVVEEGAVHVLSCSFPSETSSYLVELSFSTGSNTVDQKTADAVISRCSLPPVDRDNRNNKNEIITQTPADVSDAAPEDNPHILLHRQNALKPRDSTSHTLPPFDLQTNLNSLASDSSSVSSSLSSPSQRSSLPLSSEASSSYLHPVSEVSIMVDVDLNVRARQRALYQVLDCGYVDFKVYEALPKPCSPRLQRAARKMETNHNRWSQ</sequence>
<gene>
    <name evidence="4" type="ORF">C0Q70_12072</name>
</gene>
<evidence type="ECO:0000256" key="1">
    <source>
        <dbReference type="SAM" id="MobiDB-lite"/>
    </source>
</evidence>
<keyword evidence="2" id="KW-0472">Membrane</keyword>
<feature type="domain" description="Ig-like" evidence="3">
    <location>
        <begin position="46"/>
        <end position="140"/>
    </location>
</feature>
<keyword evidence="2" id="KW-0812">Transmembrane</keyword>
<dbReference type="SUPFAM" id="SSF48726">
    <property type="entry name" value="Immunoglobulin"/>
    <property type="match status" value="2"/>
</dbReference>
<organism evidence="4 5">
    <name type="scientific">Pomacea canaliculata</name>
    <name type="common">Golden apple snail</name>
    <dbReference type="NCBI Taxonomy" id="400727"/>
    <lineage>
        <taxon>Eukaryota</taxon>
        <taxon>Metazoa</taxon>
        <taxon>Spiralia</taxon>
        <taxon>Lophotrochozoa</taxon>
        <taxon>Mollusca</taxon>
        <taxon>Gastropoda</taxon>
        <taxon>Caenogastropoda</taxon>
        <taxon>Architaenioglossa</taxon>
        <taxon>Ampullarioidea</taxon>
        <taxon>Ampullariidae</taxon>
        <taxon>Pomacea</taxon>
    </lineage>
</organism>
<dbReference type="InterPro" id="IPR036179">
    <property type="entry name" value="Ig-like_dom_sf"/>
</dbReference>
<dbReference type="STRING" id="400727.A0A2T7P0I1"/>
<dbReference type="InterPro" id="IPR003599">
    <property type="entry name" value="Ig_sub"/>
</dbReference>
<dbReference type="Proteomes" id="UP000245119">
    <property type="component" value="Linkage Group LG7"/>
</dbReference>
<keyword evidence="5" id="KW-1185">Reference proteome</keyword>
<protein>
    <recommendedName>
        <fullName evidence="3">Ig-like domain-containing protein</fullName>
    </recommendedName>
</protein>
<comment type="caution">
    <text evidence="4">The sequence shown here is derived from an EMBL/GenBank/DDBJ whole genome shotgun (WGS) entry which is preliminary data.</text>
</comment>
<dbReference type="Gene3D" id="2.60.40.10">
    <property type="entry name" value="Immunoglobulins"/>
    <property type="match status" value="2"/>
</dbReference>
<feature type="domain" description="Ig-like" evidence="3">
    <location>
        <begin position="160"/>
        <end position="230"/>
    </location>
</feature>
<proteinExistence type="predicted"/>
<dbReference type="SMART" id="SM00409">
    <property type="entry name" value="IG"/>
    <property type="match status" value="2"/>
</dbReference>
<dbReference type="AlphaFoldDB" id="A0A2T7P0I1"/>
<dbReference type="InterPro" id="IPR007110">
    <property type="entry name" value="Ig-like_dom"/>
</dbReference>
<dbReference type="EMBL" id="PZQS01000007">
    <property type="protein sequence ID" value="PVD26924.1"/>
    <property type="molecule type" value="Genomic_DNA"/>
</dbReference>
<reference evidence="4 5" key="1">
    <citation type="submission" date="2018-04" db="EMBL/GenBank/DDBJ databases">
        <title>The genome of golden apple snail Pomacea canaliculata provides insight into stress tolerance and invasive adaptation.</title>
        <authorList>
            <person name="Liu C."/>
            <person name="Liu B."/>
            <person name="Ren Y."/>
            <person name="Zhang Y."/>
            <person name="Wang H."/>
            <person name="Li S."/>
            <person name="Jiang F."/>
            <person name="Yin L."/>
            <person name="Zhang G."/>
            <person name="Qian W."/>
            <person name="Fan W."/>
        </authorList>
    </citation>
    <scope>NUCLEOTIDE SEQUENCE [LARGE SCALE GENOMIC DNA]</scope>
    <source>
        <strain evidence="4">SZHN2017</strain>
        <tissue evidence="4">Muscle</tissue>
    </source>
</reference>